<evidence type="ECO:0000313" key="2">
    <source>
        <dbReference type="Proteomes" id="UP000071859"/>
    </source>
</evidence>
<gene>
    <name evidence="1" type="ORF">AWB78_07541</name>
</gene>
<keyword evidence="2" id="KW-1185">Reference proteome</keyword>
<proteinExistence type="predicted"/>
<reference evidence="1" key="1">
    <citation type="submission" date="2016-01" db="EMBL/GenBank/DDBJ databases">
        <authorList>
            <person name="Peeters C."/>
        </authorList>
    </citation>
    <scope>NUCLEOTIDE SEQUENCE</scope>
    <source>
        <strain evidence="1">LMG 29321</strain>
    </source>
</reference>
<comment type="caution">
    <text evidence="1">The sequence shown here is derived from an EMBL/GenBank/DDBJ whole genome shotgun (WGS) entry which is preliminary data.</text>
</comment>
<name>A0A158EGI0_9BURK</name>
<organism evidence="1 2">
    <name type="scientific">Caballeronia calidae</name>
    <dbReference type="NCBI Taxonomy" id="1777139"/>
    <lineage>
        <taxon>Bacteria</taxon>
        <taxon>Pseudomonadati</taxon>
        <taxon>Pseudomonadota</taxon>
        <taxon>Betaproteobacteria</taxon>
        <taxon>Burkholderiales</taxon>
        <taxon>Burkholderiaceae</taxon>
        <taxon>Caballeronia</taxon>
    </lineage>
</organism>
<dbReference type="AlphaFoldDB" id="A0A158EGI0"/>
<accession>A0A158EGI0</accession>
<dbReference type="Proteomes" id="UP000071859">
    <property type="component" value="Unassembled WGS sequence"/>
</dbReference>
<protein>
    <submittedName>
        <fullName evidence="1">Uncharacterized protein</fullName>
    </submittedName>
</protein>
<dbReference type="EMBL" id="FCOX02000083">
    <property type="protein sequence ID" value="SAL05516.1"/>
    <property type="molecule type" value="Genomic_DNA"/>
</dbReference>
<sequence>MLGIVFVTMRVALAQTIVGTAMPRLVAAGQRGDAMMHPARMALVDSIHIELVVAARASALSAMGAAERFDDHLRG</sequence>
<evidence type="ECO:0000313" key="1">
    <source>
        <dbReference type="EMBL" id="SAL05516.1"/>
    </source>
</evidence>